<evidence type="ECO:0000256" key="1">
    <source>
        <dbReference type="ARBA" id="ARBA00022737"/>
    </source>
</evidence>
<dbReference type="PANTHER" id="PTHR24104">
    <property type="entry name" value="E3 UBIQUITIN-PROTEIN LIGASE NHLRC1-RELATED"/>
    <property type="match status" value="1"/>
</dbReference>
<reference evidence="4" key="1">
    <citation type="journal article" date="2019" name="Int. J. Syst. Evol. Microbiol.">
        <title>The Global Catalogue of Microorganisms (GCM) 10K type strain sequencing project: providing services to taxonomists for standard genome sequencing and annotation.</title>
        <authorList>
            <consortium name="The Broad Institute Genomics Platform"/>
            <consortium name="The Broad Institute Genome Sequencing Center for Infectious Disease"/>
            <person name="Wu L."/>
            <person name="Ma J."/>
        </authorList>
    </citation>
    <scope>NUCLEOTIDE SEQUENCE [LARGE SCALE GENOMIC DNA]</scope>
    <source>
        <strain evidence="4">KCTC 52274</strain>
    </source>
</reference>
<dbReference type="Gene3D" id="2.120.10.30">
    <property type="entry name" value="TolB, C-terminal domain"/>
    <property type="match status" value="2"/>
</dbReference>
<protein>
    <submittedName>
        <fullName evidence="3">Ig-like domain-containing protein</fullName>
    </submittedName>
</protein>
<dbReference type="Gene3D" id="2.60.40.10">
    <property type="entry name" value="Immunoglobulins"/>
    <property type="match status" value="2"/>
</dbReference>
<evidence type="ECO:0000313" key="4">
    <source>
        <dbReference type="Proteomes" id="UP001597319"/>
    </source>
</evidence>
<accession>A0ABW5LGC5</accession>
<evidence type="ECO:0000313" key="3">
    <source>
        <dbReference type="EMBL" id="MFD2562552.1"/>
    </source>
</evidence>
<gene>
    <name evidence="3" type="ORF">ACFSR1_07685</name>
</gene>
<keyword evidence="1" id="KW-0677">Repeat</keyword>
<evidence type="ECO:0000256" key="2">
    <source>
        <dbReference type="PROSITE-ProRule" id="PRU00504"/>
    </source>
</evidence>
<dbReference type="Pfam" id="PF17957">
    <property type="entry name" value="Big_7"/>
    <property type="match status" value="1"/>
</dbReference>
<dbReference type="Proteomes" id="UP001597319">
    <property type="component" value="Unassembled WGS sequence"/>
</dbReference>
<dbReference type="InterPro" id="IPR011042">
    <property type="entry name" value="6-blade_b-propeller_TolB-like"/>
</dbReference>
<comment type="caution">
    <text evidence="3">The sequence shown here is derived from an EMBL/GenBank/DDBJ whole genome shotgun (WGS) entry which is preliminary data.</text>
</comment>
<dbReference type="SUPFAM" id="SSF63829">
    <property type="entry name" value="Calcium-dependent phosphotriesterase"/>
    <property type="match status" value="1"/>
</dbReference>
<name>A0ABW5LGC5_9FLAO</name>
<dbReference type="InterPro" id="IPR050952">
    <property type="entry name" value="TRIM-NHL_E3_ligases"/>
</dbReference>
<sequence>MKEKIKNTVIFTICICSILIISCSTDNNTTTDESSIDIINPTVLITNPVNESIQASNFDIIVEAEDNNSIEKVDLFVNNVVVGFDSDSPYEFSIDITSYTSGSYSIKAIAYDVSGNMSENEISVIISKPSIDKPLGLTASKGDYGNKIELNWVTVPNANNYQILRLEESSNEYLIIGETSENIFEDIDIQNPLTKYFYKVRVYNSATEFSELSDNDYGYSNGDNYDVLSSFGSEGTNNGQFLFNEHVNIDDSDNIYITDTNGNKIEKFDSNGTFIERFQSINSPRGIEFLSEGKVVLTKSSENKVSIIDQNNNILNEWGEQGNASGQFFYFRQITSDPQENIYIVDHNNHRVQKFDNQGSFLSEWGQNGMNDGEFINPWGIAILNDRVIVSDQNGVQIFDLQGSFINKITIPNVNNIYDIAVDGDNVFLACENVILKTSIDFDVIERIKEGLFTAATGVAINSEKEIIVSDTYTRIVTILKEN</sequence>
<dbReference type="PANTHER" id="PTHR24104:SF25">
    <property type="entry name" value="PROTEIN LIN-41"/>
    <property type="match status" value="1"/>
</dbReference>
<dbReference type="RefSeq" id="WP_378291241.1">
    <property type="nucleotide sequence ID" value="NZ_JBHULE010000008.1"/>
</dbReference>
<feature type="repeat" description="NHL" evidence="2">
    <location>
        <begin position="326"/>
        <end position="358"/>
    </location>
</feature>
<organism evidence="3 4">
    <name type="scientific">Aquimarina rubra</name>
    <dbReference type="NCBI Taxonomy" id="1920033"/>
    <lineage>
        <taxon>Bacteria</taxon>
        <taxon>Pseudomonadati</taxon>
        <taxon>Bacteroidota</taxon>
        <taxon>Flavobacteriia</taxon>
        <taxon>Flavobacteriales</taxon>
        <taxon>Flavobacteriaceae</taxon>
        <taxon>Aquimarina</taxon>
    </lineage>
</organism>
<dbReference type="Pfam" id="PF17170">
    <property type="entry name" value="DUF5128"/>
    <property type="match status" value="1"/>
</dbReference>
<dbReference type="InterPro" id="IPR013783">
    <property type="entry name" value="Ig-like_fold"/>
</dbReference>
<dbReference type="EMBL" id="JBHULE010000008">
    <property type="protein sequence ID" value="MFD2562552.1"/>
    <property type="molecule type" value="Genomic_DNA"/>
</dbReference>
<proteinExistence type="predicted"/>
<dbReference type="InterPro" id="IPR001258">
    <property type="entry name" value="NHL_repeat"/>
</dbReference>
<dbReference type="PROSITE" id="PS51257">
    <property type="entry name" value="PROKAR_LIPOPROTEIN"/>
    <property type="match status" value="1"/>
</dbReference>
<keyword evidence="4" id="KW-1185">Reference proteome</keyword>
<dbReference type="PROSITE" id="PS51125">
    <property type="entry name" value="NHL"/>
    <property type="match status" value="1"/>
</dbReference>